<protein>
    <submittedName>
        <fullName evidence="1">Uncharacterized protein</fullName>
    </submittedName>
</protein>
<comment type="caution">
    <text evidence="1">The sequence shown here is derived from an EMBL/GenBank/DDBJ whole genome shotgun (WGS) entry which is preliminary data.</text>
</comment>
<accession>A0ABW9DRT5</accession>
<proteinExistence type="predicted"/>
<evidence type="ECO:0000313" key="1">
    <source>
        <dbReference type="EMBL" id="MFM0638068.1"/>
    </source>
</evidence>
<keyword evidence="2" id="KW-1185">Reference proteome</keyword>
<name>A0ABW9DRT5_9BURK</name>
<reference evidence="1 2" key="1">
    <citation type="journal article" date="2024" name="Chem. Sci.">
        <title>Discovery of megapolipeptins by genome mining of a Burkholderiales bacteria collection.</title>
        <authorList>
            <person name="Paulo B.S."/>
            <person name="Recchia M.J.J."/>
            <person name="Lee S."/>
            <person name="Fergusson C.H."/>
            <person name="Romanowski S.B."/>
            <person name="Hernandez A."/>
            <person name="Krull N."/>
            <person name="Liu D.Y."/>
            <person name="Cavanagh H."/>
            <person name="Bos A."/>
            <person name="Gray C.A."/>
            <person name="Murphy B.T."/>
            <person name="Linington R.G."/>
            <person name="Eustaquio A.S."/>
        </authorList>
    </citation>
    <scope>NUCLEOTIDE SEQUENCE [LARGE SCALE GENOMIC DNA]</scope>
    <source>
        <strain evidence="1 2">RL17-338-BIC-A</strain>
    </source>
</reference>
<organism evidence="1 2">
    <name type="scientific">Paraburkholderia metrosideri</name>
    <dbReference type="NCBI Taxonomy" id="580937"/>
    <lineage>
        <taxon>Bacteria</taxon>
        <taxon>Pseudomonadati</taxon>
        <taxon>Pseudomonadota</taxon>
        <taxon>Betaproteobacteria</taxon>
        <taxon>Burkholderiales</taxon>
        <taxon>Burkholderiaceae</taxon>
        <taxon>Paraburkholderia</taxon>
    </lineage>
</organism>
<gene>
    <name evidence="1" type="ORF">PQQ63_15305</name>
</gene>
<dbReference type="RefSeq" id="WP_408336983.1">
    <property type="nucleotide sequence ID" value="NZ_JAQQCF010000012.1"/>
</dbReference>
<sequence>MNSEAQEFFYELMGSFTGAYPDPLKIGALIDRCYAAGLARGRLDTGNRAADLWNKLESDLGEMSGKVIGHVDMYADESVALPFNPAAPVPNAVTVRRVAQRELVIRWLDRSGNTPTLPALLTEAIEKAKAKKT</sequence>
<dbReference type="EMBL" id="JAQQCF010000012">
    <property type="protein sequence ID" value="MFM0638068.1"/>
    <property type="molecule type" value="Genomic_DNA"/>
</dbReference>
<evidence type="ECO:0000313" key="2">
    <source>
        <dbReference type="Proteomes" id="UP001629432"/>
    </source>
</evidence>
<dbReference type="Proteomes" id="UP001629432">
    <property type="component" value="Unassembled WGS sequence"/>
</dbReference>